<reference evidence="7 8" key="1">
    <citation type="submission" date="2021-09" db="EMBL/GenBank/DDBJ databases">
        <title>Genomic insights and catalytic innovation underlie evolution of tropane alkaloids biosynthesis.</title>
        <authorList>
            <person name="Wang Y.-J."/>
            <person name="Tian T."/>
            <person name="Huang J.-P."/>
            <person name="Huang S.-X."/>
        </authorList>
    </citation>
    <scope>NUCLEOTIDE SEQUENCE [LARGE SCALE GENOMIC DNA]</scope>
    <source>
        <strain evidence="7">KIB-2018</strain>
        <tissue evidence="7">Leaf</tissue>
    </source>
</reference>
<gene>
    <name evidence="7" type="ORF">K2173_002864</name>
</gene>
<proteinExistence type="predicted"/>
<dbReference type="PANTHER" id="PTHR32263:SF5">
    <property type="entry name" value="INACTIVE POLY [ADP-RIBOSE] POLYMERASE SRO1-RELATED"/>
    <property type="match status" value="1"/>
</dbReference>
<organism evidence="7 8">
    <name type="scientific">Erythroxylum novogranatense</name>
    <dbReference type="NCBI Taxonomy" id="1862640"/>
    <lineage>
        <taxon>Eukaryota</taxon>
        <taxon>Viridiplantae</taxon>
        <taxon>Streptophyta</taxon>
        <taxon>Embryophyta</taxon>
        <taxon>Tracheophyta</taxon>
        <taxon>Spermatophyta</taxon>
        <taxon>Magnoliopsida</taxon>
        <taxon>eudicotyledons</taxon>
        <taxon>Gunneridae</taxon>
        <taxon>Pentapetalae</taxon>
        <taxon>rosids</taxon>
        <taxon>fabids</taxon>
        <taxon>Malpighiales</taxon>
        <taxon>Erythroxylaceae</taxon>
        <taxon>Erythroxylum</taxon>
    </lineage>
</organism>
<dbReference type="GO" id="GO:0005634">
    <property type="term" value="C:nucleus"/>
    <property type="evidence" value="ECO:0007669"/>
    <property type="project" value="UniProtKB-SubCell"/>
</dbReference>
<feature type="domain" description="RST" evidence="6">
    <location>
        <begin position="530"/>
        <end position="601"/>
    </location>
</feature>
<comment type="subcellular location">
    <subcellularLocation>
        <location evidence="1">Nucleus</location>
    </subcellularLocation>
</comment>
<sequence>MEAKIVKVLDSSRRGLPSLKRKRVSRHAARLSGAFPWVKLGKRRKVNASQSGLQSCRYHLKRSLLRCYSNFARTGEPKRLLFYQNGEWIDSSQDLLNLVREDFKVKKGVVETDFKGDHFMLDFLHMLRVDMKTGSHQPMAWIDDRGSCFFPEIYIDDNESYEYCQHVCGKNQGPKFEETYGPQEIKLQLEIDINGVDQSKLKDCSEESDALLEQIQGAGKPMKELCTVEFEGSCDQIYDEKADEAIKDNQQIKENLVKGVESDYGKLNADTVRKIFLMGMSFIGGADIIDVHRCSSISLPARLELFEKHVEFVKWHRGDANVQYGWLASSKNALPTILSYGLGHCGPSTAKSSIGVHLSAANCSYTSANFCDVDENGVQHMVLCRVILGNMEILHPGTRQHQPSCLDFDSGVDDLQNPRQYMIWSMNMNTHIYPEFVVSFKLPSNAAGLDVGSESNYAVSGVTACVLGAQGTLRKESPAVDLNIPIESSAVDLNLPVQAHAADMLSESRVVSESGVSQGKAPSLGSSSIRMPRSPWMPFPMLFAAISNKVPSEDMEKVTDHYEQFRAKKISREDFVRRLRLIVGDALLKSTITSLQSKVPVLHAKT</sequence>
<accession>A0AAV8SR12</accession>
<evidence type="ECO:0008006" key="9">
    <source>
        <dbReference type="Google" id="ProtNLM"/>
    </source>
</evidence>
<comment type="caution">
    <text evidence="7">The sequence shown here is derived from an EMBL/GenBank/DDBJ whole genome shotgun (WGS) entry which is preliminary data.</text>
</comment>
<keyword evidence="4" id="KW-0539">Nucleus</keyword>
<dbReference type="SUPFAM" id="SSF56399">
    <property type="entry name" value="ADP-ribosylation"/>
    <property type="match status" value="1"/>
</dbReference>
<protein>
    <recommendedName>
        <fullName evidence="9">Poly [ADP-ribose] polymerase</fullName>
    </recommendedName>
</protein>
<name>A0AAV8SR12_9ROSI</name>
<dbReference type="InterPro" id="IPR057823">
    <property type="entry name" value="WWE_RCD1"/>
</dbReference>
<keyword evidence="8" id="KW-1185">Reference proteome</keyword>
<evidence type="ECO:0000256" key="2">
    <source>
        <dbReference type="ARBA" id="ARBA00022473"/>
    </source>
</evidence>
<evidence type="ECO:0000259" key="5">
    <source>
        <dbReference type="PROSITE" id="PS51059"/>
    </source>
</evidence>
<keyword evidence="3" id="KW-0346">Stress response</keyword>
<dbReference type="PROSITE" id="PS51879">
    <property type="entry name" value="RST"/>
    <property type="match status" value="1"/>
</dbReference>
<dbReference type="InterPro" id="IPR012317">
    <property type="entry name" value="Poly(ADP-ribose)pol_cat_dom"/>
</dbReference>
<evidence type="ECO:0000313" key="7">
    <source>
        <dbReference type="EMBL" id="KAJ8754413.1"/>
    </source>
</evidence>
<dbReference type="GO" id="GO:0003950">
    <property type="term" value="F:NAD+ poly-ADP-ribosyltransferase activity"/>
    <property type="evidence" value="ECO:0007669"/>
    <property type="project" value="InterPro"/>
</dbReference>
<evidence type="ECO:0000256" key="3">
    <source>
        <dbReference type="ARBA" id="ARBA00023016"/>
    </source>
</evidence>
<feature type="domain" description="PARP catalytic" evidence="5">
    <location>
        <begin position="243"/>
        <end position="462"/>
    </location>
</feature>
<dbReference type="Proteomes" id="UP001159364">
    <property type="component" value="Linkage Group LG09"/>
</dbReference>
<dbReference type="EMBL" id="JAIWQS010000009">
    <property type="protein sequence ID" value="KAJ8754413.1"/>
    <property type="molecule type" value="Genomic_DNA"/>
</dbReference>
<dbReference type="InterPro" id="IPR022003">
    <property type="entry name" value="RST"/>
</dbReference>
<evidence type="ECO:0000313" key="8">
    <source>
        <dbReference type="Proteomes" id="UP001159364"/>
    </source>
</evidence>
<dbReference type="PANTHER" id="PTHR32263">
    <property type="entry name" value="INACTIVE POLY [ADP-RIBOSE] POLYMERASE SRO4-RELATED"/>
    <property type="match status" value="1"/>
</dbReference>
<dbReference type="InterPro" id="IPR044964">
    <property type="entry name" value="RCD1/SRO1-5"/>
</dbReference>
<evidence type="ECO:0000256" key="4">
    <source>
        <dbReference type="ARBA" id="ARBA00023242"/>
    </source>
</evidence>
<dbReference type="Gene3D" id="3.90.228.10">
    <property type="match status" value="1"/>
</dbReference>
<evidence type="ECO:0000259" key="6">
    <source>
        <dbReference type="PROSITE" id="PS51879"/>
    </source>
</evidence>
<dbReference type="Pfam" id="PF23467">
    <property type="entry name" value="WWE_5"/>
    <property type="match status" value="1"/>
</dbReference>
<dbReference type="PROSITE" id="PS51059">
    <property type="entry name" value="PARP_CATALYTIC"/>
    <property type="match status" value="1"/>
</dbReference>
<evidence type="ECO:0000256" key="1">
    <source>
        <dbReference type="ARBA" id="ARBA00004123"/>
    </source>
</evidence>
<dbReference type="Pfam" id="PF12174">
    <property type="entry name" value="RST"/>
    <property type="match status" value="1"/>
</dbReference>
<dbReference type="AlphaFoldDB" id="A0AAV8SR12"/>
<keyword evidence="2" id="KW-0217">Developmental protein</keyword>